<dbReference type="InterPro" id="IPR035979">
    <property type="entry name" value="RBD_domain_sf"/>
</dbReference>
<organism evidence="7 8">
    <name type="scientific">Ladona fulva</name>
    <name type="common">Scarce chaser dragonfly</name>
    <name type="synonym">Libellula fulva</name>
    <dbReference type="NCBI Taxonomy" id="123851"/>
    <lineage>
        <taxon>Eukaryota</taxon>
        <taxon>Metazoa</taxon>
        <taxon>Ecdysozoa</taxon>
        <taxon>Arthropoda</taxon>
        <taxon>Hexapoda</taxon>
        <taxon>Insecta</taxon>
        <taxon>Pterygota</taxon>
        <taxon>Palaeoptera</taxon>
        <taxon>Odonata</taxon>
        <taxon>Epiprocta</taxon>
        <taxon>Anisoptera</taxon>
        <taxon>Libelluloidea</taxon>
        <taxon>Libellulidae</taxon>
        <taxon>Ladona</taxon>
    </lineage>
</organism>
<dbReference type="InterPro" id="IPR052285">
    <property type="entry name" value="NEXT_complex_subunit"/>
</dbReference>
<dbReference type="GO" id="GO:0005654">
    <property type="term" value="C:nucleoplasm"/>
    <property type="evidence" value="ECO:0007669"/>
    <property type="project" value="UniProtKB-SubCell"/>
</dbReference>
<feature type="compositionally biased region" description="Basic and acidic residues" evidence="5">
    <location>
        <begin position="186"/>
        <end position="218"/>
    </location>
</feature>
<keyword evidence="3" id="KW-0539">Nucleus</keyword>
<evidence type="ECO:0000256" key="4">
    <source>
        <dbReference type="PROSITE-ProRule" id="PRU00176"/>
    </source>
</evidence>
<evidence type="ECO:0000313" key="8">
    <source>
        <dbReference type="Proteomes" id="UP000792457"/>
    </source>
</evidence>
<evidence type="ECO:0000256" key="5">
    <source>
        <dbReference type="SAM" id="MobiDB-lite"/>
    </source>
</evidence>
<evidence type="ECO:0000256" key="3">
    <source>
        <dbReference type="ARBA" id="ARBA00023242"/>
    </source>
</evidence>
<gene>
    <name evidence="7" type="ORF">J437_LFUL012186</name>
</gene>
<feature type="region of interest" description="Disordered" evidence="5">
    <location>
        <begin position="178"/>
        <end position="256"/>
    </location>
</feature>
<accession>A0A8K0NZB4</accession>
<dbReference type="GO" id="GO:0003727">
    <property type="term" value="F:single-stranded RNA binding"/>
    <property type="evidence" value="ECO:0007669"/>
    <property type="project" value="TreeGrafter"/>
</dbReference>
<reference evidence="7" key="1">
    <citation type="submission" date="2013-04" db="EMBL/GenBank/DDBJ databases">
        <authorList>
            <person name="Qu J."/>
            <person name="Murali S.C."/>
            <person name="Bandaranaike D."/>
            <person name="Bellair M."/>
            <person name="Blankenburg K."/>
            <person name="Chao H."/>
            <person name="Dinh H."/>
            <person name="Doddapaneni H."/>
            <person name="Downs B."/>
            <person name="Dugan-Rocha S."/>
            <person name="Elkadiri S."/>
            <person name="Gnanaolivu R.D."/>
            <person name="Hernandez B."/>
            <person name="Javaid M."/>
            <person name="Jayaseelan J.C."/>
            <person name="Lee S."/>
            <person name="Li M."/>
            <person name="Ming W."/>
            <person name="Munidasa M."/>
            <person name="Muniz J."/>
            <person name="Nguyen L."/>
            <person name="Ongeri F."/>
            <person name="Osuji N."/>
            <person name="Pu L.-L."/>
            <person name="Puazo M."/>
            <person name="Qu C."/>
            <person name="Quiroz J."/>
            <person name="Raj R."/>
            <person name="Weissenberger G."/>
            <person name="Xin Y."/>
            <person name="Zou X."/>
            <person name="Han Y."/>
            <person name="Richards S."/>
            <person name="Worley K."/>
            <person name="Muzny D."/>
            <person name="Gibbs R."/>
        </authorList>
    </citation>
    <scope>NUCLEOTIDE SEQUENCE</scope>
    <source>
        <strain evidence="7">Sampled in the wild</strain>
    </source>
</reference>
<dbReference type="SMART" id="SM00360">
    <property type="entry name" value="RRM"/>
    <property type="match status" value="1"/>
</dbReference>
<dbReference type="Proteomes" id="UP000792457">
    <property type="component" value="Unassembled WGS sequence"/>
</dbReference>
<dbReference type="PANTHER" id="PTHR13798:SF11">
    <property type="entry name" value="RNA-BINDING PROTEIN 7-RELATED"/>
    <property type="match status" value="1"/>
</dbReference>
<feature type="compositionally biased region" description="Basic and acidic residues" evidence="5">
    <location>
        <begin position="225"/>
        <end position="241"/>
    </location>
</feature>
<proteinExistence type="predicted"/>
<feature type="compositionally biased region" description="Polar residues" evidence="5">
    <location>
        <begin position="92"/>
        <end position="105"/>
    </location>
</feature>
<dbReference type="InterPro" id="IPR000504">
    <property type="entry name" value="RRM_dom"/>
</dbReference>
<evidence type="ECO:0000256" key="2">
    <source>
        <dbReference type="ARBA" id="ARBA00022884"/>
    </source>
</evidence>
<dbReference type="OrthoDB" id="407442at2759"/>
<dbReference type="Gene3D" id="3.30.70.330">
    <property type="match status" value="1"/>
</dbReference>
<dbReference type="CDD" id="cd12336">
    <property type="entry name" value="RRM_RBM7_like"/>
    <property type="match status" value="1"/>
</dbReference>
<protein>
    <recommendedName>
        <fullName evidence="6">RRM domain-containing protein</fullName>
    </recommendedName>
</protein>
<sequence>MRRLNRYPSEMDDDRTLWCGNISEKVTQALLYELFLQGGPLERVYIPRDKDGKQRRFAFIVYKHSCSVPYAAALFEGTALFNRVLLLKQQRQSVGNDSPRSSGTPVHQRALPSPTNVNVSPALMSMSPLTNPYADANGVQNLLNMYKNQLMSIPSPITSPGNMNSLVKSSLMGTWNRNHPYSNSLRGDRDHDRRGSGYNRMEPDNHKRYNREEGDSHKKASRIIGESHKKYNRMDSDPQKKNDHHNRRYHHRRDYR</sequence>
<evidence type="ECO:0000256" key="1">
    <source>
        <dbReference type="ARBA" id="ARBA00004642"/>
    </source>
</evidence>
<reference evidence="7" key="2">
    <citation type="submission" date="2017-10" db="EMBL/GenBank/DDBJ databases">
        <title>Ladona fulva Genome sequencing and assembly.</title>
        <authorList>
            <person name="Murali S."/>
            <person name="Richards S."/>
            <person name="Bandaranaike D."/>
            <person name="Bellair M."/>
            <person name="Blankenburg K."/>
            <person name="Chao H."/>
            <person name="Dinh H."/>
            <person name="Doddapaneni H."/>
            <person name="Dugan-Rocha S."/>
            <person name="Elkadiri S."/>
            <person name="Gnanaolivu R."/>
            <person name="Hernandez B."/>
            <person name="Skinner E."/>
            <person name="Javaid M."/>
            <person name="Lee S."/>
            <person name="Li M."/>
            <person name="Ming W."/>
            <person name="Munidasa M."/>
            <person name="Muniz J."/>
            <person name="Nguyen L."/>
            <person name="Hughes D."/>
            <person name="Osuji N."/>
            <person name="Pu L.-L."/>
            <person name="Puazo M."/>
            <person name="Qu C."/>
            <person name="Quiroz J."/>
            <person name="Raj R."/>
            <person name="Weissenberger G."/>
            <person name="Xin Y."/>
            <person name="Zou X."/>
            <person name="Han Y."/>
            <person name="Worley K."/>
            <person name="Muzny D."/>
            <person name="Gibbs R."/>
        </authorList>
    </citation>
    <scope>NUCLEOTIDE SEQUENCE</scope>
    <source>
        <strain evidence="7">Sampled in the wild</strain>
    </source>
</reference>
<feature type="region of interest" description="Disordered" evidence="5">
    <location>
        <begin position="92"/>
        <end position="123"/>
    </location>
</feature>
<dbReference type="AlphaFoldDB" id="A0A8K0NZB4"/>
<dbReference type="Pfam" id="PF00076">
    <property type="entry name" value="RRM_1"/>
    <property type="match status" value="1"/>
</dbReference>
<dbReference type="PANTHER" id="PTHR13798">
    <property type="entry name" value="RNA BINDING MOTIF RBM PROTEIN -RELATED"/>
    <property type="match status" value="1"/>
</dbReference>
<name>A0A8K0NZB4_LADFU</name>
<dbReference type="GO" id="GO:0000381">
    <property type="term" value="P:regulation of alternative mRNA splicing, via spliceosome"/>
    <property type="evidence" value="ECO:0007669"/>
    <property type="project" value="TreeGrafter"/>
</dbReference>
<dbReference type="InterPro" id="IPR012677">
    <property type="entry name" value="Nucleotide-bd_a/b_plait_sf"/>
</dbReference>
<keyword evidence="2 4" id="KW-0694">RNA-binding</keyword>
<dbReference type="EMBL" id="KZ308317">
    <property type="protein sequence ID" value="KAG8227272.1"/>
    <property type="molecule type" value="Genomic_DNA"/>
</dbReference>
<comment type="subcellular location">
    <subcellularLocation>
        <location evidence="1">Nucleus</location>
        <location evidence="1">Nucleoplasm</location>
    </subcellularLocation>
</comment>
<evidence type="ECO:0000259" key="6">
    <source>
        <dbReference type="PROSITE" id="PS50102"/>
    </source>
</evidence>
<keyword evidence="8" id="KW-1185">Reference proteome</keyword>
<feature type="compositionally biased region" description="Basic residues" evidence="5">
    <location>
        <begin position="242"/>
        <end position="256"/>
    </location>
</feature>
<evidence type="ECO:0000313" key="7">
    <source>
        <dbReference type="EMBL" id="KAG8227272.1"/>
    </source>
</evidence>
<feature type="domain" description="RRM" evidence="6">
    <location>
        <begin position="15"/>
        <end position="92"/>
    </location>
</feature>
<dbReference type="SUPFAM" id="SSF54928">
    <property type="entry name" value="RNA-binding domain, RBD"/>
    <property type="match status" value="1"/>
</dbReference>
<comment type="caution">
    <text evidence="7">The sequence shown here is derived from an EMBL/GenBank/DDBJ whole genome shotgun (WGS) entry which is preliminary data.</text>
</comment>
<dbReference type="PROSITE" id="PS50102">
    <property type="entry name" value="RRM"/>
    <property type="match status" value="1"/>
</dbReference>